<evidence type="ECO:0000313" key="2">
    <source>
        <dbReference type="Proteomes" id="UP000325081"/>
    </source>
</evidence>
<sequence>MSATRTNYPSTCRGACPDELTIAFCSIRDEYCGTSITRFSSKEVLHAVVDYFSKWIEAEAMAKITEEKVIKQAYFGKGGVISFKWGCSGTHVYRGNTPEIADSKMVMNWSKPLICSGPCRAAWDDLMRLVPNKVLSMRFKTCSTRKGHNRQVRRADIQPNDPWARDQAVLFFDGTSLDTMLYVYRNTPRASTGNTLFSLVYGIETIIPVEISLSSQ</sequence>
<dbReference type="OrthoDB" id="1936587at2759"/>
<gene>
    <name evidence="1" type="ORF">STAS_28462</name>
</gene>
<dbReference type="AlphaFoldDB" id="A0A5A7R149"/>
<name>A0A5A7R149_STRAF</name>
<accession>A0A5A7R149</accession>
<dbReference type="EMBL" id="BKCP01009515">
    <property type="protein sequence ID" value="GER51109.1"/>
    <property type="molecule type" value="Genomic_DNA"/>
</dbReference>
<organism evidence="1 2">
    <name type="scientific">Striga asiatica</name>
    <name type="common">Asiatic witchweed</name>
    <name type="synonym">Buchnera asiatica</name>
    <dbReference type="NCBI Taxonomy" id="4170"/>
    <lineage>
        <taxon>Eukaryota</taxon>
        <taxon>Viridiplantae</taxon>
        <taxon>Streptophyta</taxon>
        <taxon>Embryophyta</taxon>
        <taxon>Tracheophyta</taxon>
        <taxon>Spermatophyta</taxon>
        <taxon>Magnoliopsida</taxon>
        <taxon>eudicotyledons</taxon>
        <taxon>Gunneridae</taxon>
        <taxon>Pentapetalae</taxon>
        <taxon>asterids</taxon>
        <taxon>lamiids</taxon>
        <taxon>Lamiales</taxon>
        <taxon>Orobanchaceae</taxon>
        <taxon>Buchnereae</taxon>
        <taxon>Striga</taxon>
    </lineage>
</organism>
<reference evidence="2" key="1">
    <citation type="journal article" date="2019" name="Curr. Biol.">
        <title>Genome Sequence of Striga asiatica Provides Insight into the Evolution of Plant Parasitism.</title>
        <authorList>
            <person name="Yoshida S."/>
            <person name="Kim S."/>
            <person name="Wafula E.K."/>
            <person name="Tanskanen J."/>
            <person name="Kim Y.M."/>
            <person name="Honaas L."/>
            <person name="Yang Z."/>
            <person name="Spallek T."/>
            <person name="Conn C.E."/>
            <person name="Ichihashi Y."/>
            <person name="Cheong K."/>
            <person name="Cui S."/>
            <person name="Der J.P."/>
            <person name="Gundlach H."/>
            <person name="Jiao Y."/>
            <person name="Hori C."/>
            <person name="Ishida J.K."/>
            <person name="Kasahara H."/>
            <person name="Kiba T."/>
            <person name="Kim M.S."/>
            <person name="Koo N."/>
            <person name="Laohavisit A."/>
            <person name="Lee Y.H."/>
            <person name="Lumba S."/>
            <person name="McCourt P."/>
            <person name="Mortimer J.C."/>
            <person name="Mutuku J.M."/>
            <person name="Nomura T."/>
            <person name="Sasaki-Sekimoto Y."/>
            <person name="Seto Y."/>
            <person name="Wang Y."/>
            <person name="Wakatake T."/>
            <person name="Sakakibara H."/>
            <person name="Demura T."/>
            <person name="Yamaguchi S."/>
            <person name="Yoneyama K."/>
            <person name="Manabe R.I."/>
            <person name="Nelson D.C."/>
            <person name="Schulman A.H."/>
            <person name="Timko M.P."/>
            <person name="dePamphilis C.W."/>
            <person name="Choi D."/>
            <person name="Shirasu K."/>
        </authorList>
    </citation>
    <scope>NUCLEOTIDE SEQUENCE [LARGE SCALE GENOMIC DNA]</scope>
    <source>
        <strain evidence="2">cv. UVA1</strain>
    </source>
</reference>
<keyword evidence="2" id="KW-1185">Reference proteome</keyword>
<protein>
    <submittedName>
        <fullName evidence="1">Pentatricopeptide repeat (PPR) superfamily protein</fullName>
    </submittedName>
</protein>
<comment type="caution">
    <text evidence="1">The sequence shown here is derived from an EMBL/GenBank/DDBJ whole genome shotgun (WGS) entry which is preliminary data.</text>
</comment>
<dbReference type="Proteomes" id="UP000325081">
    <property type="component" value="Unassembled WGS sequence"/>
</dbReference>
<proteinExistence type="predicted"/>
<evidence type="ECO:0000313" key="1">
    <source>
        <dbReference type="EMBL" id="GER51109.1"/>
    </source>
</evidence>